<proteinExistence type="predicted"/>
<comment type="caution">
    <text evidence="1">The sequence shown here is derived from an EMBL/GenBank/DDBJ whole genome shotgun (WGS) entry which is preliminary data.</text>
</comment>
<reference evidence="1 2" key="1">
    <citation type="submission" date="2024-01" db="EMBL/GenBank/DDBJ databases">
        <title>The genomes of 5 underutilized Papilionoideae crops provide insights into root nodulation and disease resistanc.</title>
        <authorList>
            <person name="Yuan L."/>
        </authorList>
    </citation>
    <scope>NUCLEOTIDE SEQUENCE [LARGE SCALE GENOMIC DNA]</scope>
    <source>
        <strain evidence="1">ZHUSHIDOU_FW_LH</strain>
        <tissue evidence="1">Leaf</tissue>
    </source>
</reference>
<gene>
    <name evidence="1" type="ORF">RIF29_19841</name>
</gene>
<evidence type="ECO:0000313" key="1">
    <source>
        <dbReference type="EMBL" id="KAK7267176.1"/>
    </source>
</evidence>
<evidence type="ECO:0000313" key="2">
    <source>
        <dbReference type="Proteomes" id="UP001372338"/>
    </source>
</evidence>
<keyword evidence="2" id="KW-1185">Reference proteome</keyword>
<dbReference type="Proteomes" id="UP001372338">
    <property type="component" value="Unassembled WGS sequence"/>
</dbReference>
<organism evidence="1 2">
    <name type="scientific">Crotalaria pallida</name>
    <name type="common">Smooth rattlebox</name>
    <name type="synonym">Crotalaria striata</name>
    <dbReference type="NCBI Taxonomy" id="3830"/>
    <lineage>
        <taxon>Eukaryota</taxon>
        <taxon>Viridiplantae</taxon>
        <taxon>Streptophyta</taxon>
        <taxon>Embryophyta</taxon>
        <taxon>Tracheophyta</taxon>
        <taxon>Spermatophyta</taxon>
        <taxon>Magnoliopsida</taxon>
        <taxon>eudicotyledons</taxon>
        <taxon>Gunneridae</taxon>
        <taxon>Pentapetalae</taxon>
        <taxon>rosids</taxon>
        <taxon>fabids</taxon>
        <taxon>Fabales</taxon>
        <taxon>Fabaceae</taxon>
        <taxon>Papilionoideae</taxon>
        <taxon>50 kb inversion clade</taxon>
        <taxon>genistoids sensu lato</taxon>
        <taxon>core genistoids</taxon>
        <taxon>Crotalarieae</taxon>
        <taxon>Crotalaria</taxon>
    </lineage>
</organism>
<dbReference type="AlphaFoldDB" id="A0AAN9IBT2"/>
<dbReference type="EMBL" id="JAYWIO010000004">
    <property type="protein sequence ID" value="KAK7267176.1"/>
    <property type="molecule type" value="Genomic_DNA"/>
</dbReference>
<name>A0AAN9IBT2_CROPI</name>
<sequence length="147" mass="16216">MNGGRERWLVRIGGHDHGVWYESEVVSSGWEFLNENVNPISALDIIRYTRSSLSLPFCFSLSVPFGSSLGDSSLPFGSVVRRSHSVSFYLGLFQFLPRWFVSLQWFPDSTLFGGSTLLPVLLFGSLALSMLCSSRSDLSIGASLVLS</sequence>
<protein>
    <submittedName>
        <fullName evidence="1">Uncharacterized protein</fullName>
    </submittedName>
</protein>
<accession>A0AAN9IBT2</accession>